<reference evidence="4" key="1">
    <citation type="submission" date="2019-06" db="EMBL/GenBank/DDBJ databases">
        <title>Gordonia isolated from sludge of a wastewater treatment plant.</title>
        <authorList>
            <person name="Tamura T."/>
            <person name="Aoyama K."/>
            <person name="Kang Y."/>
            <person name="Saito S."/>
            <person name="Akiyama N."/>
            <person name="Yazawa K."/>
            <person name="Gonoi T."/>
            <person name="Mikami Y."/>
        </authorList>
    </citation>
    <scope>NUCLEOTIDE SEQUENCE [LARGE SCALE GENOMIC DNA]</scope>
    <source>
        <strain evidence="4">NBRC 107696</strain>
    </source>
</reference>
<dbReference type="AlphaFoldDB" id="A0A7I9V7N0"/>
<feature type="transmembrane region" description="Helical" evidence="2">
    <location>
        <begin position="36"/>
        <end position="55"/>
    </location>
</feature>
<evidence type="ECO:0000313" key="3">
    <source>
        <dbReference type="EMBL" id="GEE01234.1"/>
    </source>
</evidence>
<sequence>MSASISGIGTVSFDVPDEAKGLVDSADLEKYFNAPGIWTIVFGVLILGVGVMLIVRRFQGIAAAAGAVVGVVALITALVFFADPGNALVDSSLGDSSLTADESRGYGLWLVLIGALLSAAAGVYALALVLIPEKLGAGGAPAVGVAPQQPGGFTPGAATYGQPPVQPHPGQQPGPAQGGFAQQPYPAQQPHPGQPQQPYPGQQPHPGQQPPQGFGPPR</sequence>
<gene>
    <name evidence="3" type="ORF">nbrc107696_16800</name>
</gene>
<evidence type="ECO:0000256" key="1">
    <source>
        <dbReference type="SAM" id="MobiDB-lite"/>
    </source>
</evidence>
<comment type="caution">
    <text evidence="3">The sequence shown here is derived from an EMBL/GenBank/DDBJ whole genome shotgun (WGS) entry which is preliminary data.</text>
</comment>
<dbReference type="EMBL" id="BJOV01000003">
    <property type="protein sequence ID" value="GEE01234.1"/>
    <property type="molecule type" value="Genomic_DNA"/>
</dbReference>
<feature type="region of interest" description="Disordered" evidence="1">
    <location>
        <begin position="148"/>
        <end position="218"/>
    </location>
</feature>
<keyword evidence="2" id="KW-0472">Membrane</keyword>
<evidence type="ECO:0000256" key="2">
    <source>
        <dbReference type="SAM" id="Phobius"/>
    </source>
</evidence>
<feature type="compositionally biased region" description="Pro residues" evidence="1">
    <location>
        <begin position="187"/>
        <end position="218"/>
    </location>
</feature>
<name>A0A7I9V7N0_9ACTN</name>
<keyword evidence="2" id="KW-1133">Transmembrane helix</keyword>
<feature type="compositionally biased region" description="Low complexity" evidence="1">
    <location>
        <begin position="173"/>
        <end position="186"/>
    </location>
</feature>
<organism evidence="3 4">
    <name type="scientific">Gordonia spumicola</name>
    <dbReference type="NCBI Taxonomy" id="589161"/>
    <lineage>
        <taxon>Bacteria</taxon>
        <taxon>Bacillati</taxon>
        <taxon>Actinomycetota</taxon>
        <taxon>Actinomycetes</taxon>
        <taxon>Mycobacteriales</taxon>
        <taxon>Gordoniaceae</taxon>
        <taxon>Gordonia</taxon>
    </lineage>
</organism>
<accession>A0A7I9V7N0</accession>
<proteinExistence type="predicted"/>
<dbReference type="Proteomes" id="UP000444960">
    <property type="component" value="Unassembled WGS sequence"/>
</dbReference>
<feature type="transmembrane region" description="Helical" evidence="2">
    <location>
        <begin position="106"/>
        <end position="131"/>
    </location>
</feature>
<feature type="transmembrane region" description="Helical" evidence="2">
    <location>
        <begin position="62"/>
        <end position="82"/>
    </location>
</feature>
<keyword evidence="2" id="KW-0812">Transmembrane</keyword>
<evidence type="ECO:0000313" key="4">
    <source>
        <dbReference type="Proteomes" id="UP000444960"/>
    </source>
</evidence>
<keyword evidence="4" id="KW-1185">Reference proteome</keyword>
<protein>
    <submittedName>
        <fullName evidence="3">Uncharacterized protein</fullName>
    </submittedName>
</protein>